<name>A0A806KR31_9BACT</name>
<sequence length="57" mass="6429">MPFIRFHATRSLRGIAYAKLQPSERRSAEANSVWIAKNHNNPSPIIEPPIKLCVSQS</sequence>
<accession>A0A806KR31</accession>
<proteinExistence type="predicted"/>
<evidence type="ECO:0000313" key="1">
    <source>
        <dbReference type="EMBL" id="AGS53419.1"/>
    </source>
</evidence>
<protein>
    <submittedName>
        <fullName evidence="1">Uncharacterized protein</fullName>
    </submittedName>
</protein>
<dbReference type="EMBL" id="JQ844232">
    <property type="protein sequence ID" value="AGS53419.1"/>
    <property type="molecule type" value="Genomic_DNA"/>
</dbReference>
<dbReference type="AlphaFoldDB" id="A0A806KR31"/>
<reference evidence="1" key="1">
    <citation type="submission" date="2012-03" db="EMBL/GenBank/DDBJ databases">
        <title>Functional metagenomics reveals considerable lignocellulase gene clusters in the gut microbiome of a wood-feeding higher termite.</title>
        <authorList>
            <person name="Liu N."/>
        </authorList>
    </citation>
    <scope>NUCLEOTIDE SEQUENCE</scope>
</reference>
<organism evidence="1">
    <name type="scientific">uncultured bacterium contig00025</name>
    <dbReference type="NCBI Taxonomy" id="1181514"/>
    <lineage>
        <taxon>Bacteria</taxon>
        <taxon>environmental samples</taxon>
    </lineage>
</organism>